<organism evidence="4 5">
    <name type="scientific">candidate division WS6 bacterium OLB20</name>
    <dbReference type="NCBI Taxonomy" id="1617426"/>
    <lineage>
        <taxon>Bacteria</taxon>
        <taxon>Candidatus Dojkabacteria</taxon>
    </lineage>
</organism>
<evidence type="ECO:0000313" key="5">
    <source>
        <dbReference type="Proteomes" id="UP000070457"/>
    </source>
</evidence>
<evidence type="ECO:0000256" key="2">
    <source>
        <dbReference type="SAM" id="SignalP"/>
    </source>
</evidence>
<accession>A0A136LYP0</accession>
<dbReference type="InterPro" id="IPR013693">
    <property type="entry name" value="SpoIID/LytB_N"/>
</dbReference>
<feature type="coiled-coil region" evidence="1">
    <location>
        <begin position="177"/>
        <end position="239"/>
    </location>
</feature>
<sequence>MRLTTVALIFITAFSYLAAPAVVVARTADEVGEEIEDKKGELDKLNKQLEEAQNKLKESQSKKASSQNDIEKVQAELAEVEQQLAVNELEQKQLNEEINLKKLEKEETEKKQNDEVTEAYVLWKTTDFTQTMFGSEDFLKSTLYQEYLSEQSEEKILGLSTQLDALSRSRDSYASQISTLETDRVALAEKKSTLENRLKEINTTIAASNNSASTLRSQVSSVQQKIEQLTAEQQRIIAEEDRILDNSNPDQGGTDIVAGELYLAGTGRDKYQGHGVGMSQFGAYGAAKNGWDAVRIVKFYYAQTEVQERTGSVFVSGNTAYAGYVNRWIDLNEYVAGLGEVPDKACGNAQQAAANPAKYVVDNTGTIWDCWPEEAIKAQVIAARSYAASYGGSICTTAACQVYKGGNAKQWAADETRNQVIISTGATHNGQIIRALYSSDNSQGHGTANNDTVWSNFAGVGTPYSYLRATNDTAVAASYSYTNWAWKTNSYTMAEVTTFLNWAADNYTSGGANTFLKNVRNGTGTVTSLEFIKDPSQRVKQVRINGSAGSQVMAGWLFKAVWNSWAYSKPAGQQDYIYSLTWTGKTG</sequence>
<dbReference type="Gene3D" id="6.10.250.3150">
    <property type="match status" value="1"/>
</dbReference>
<evidence type="ECO:0000259" key="3">
    <source>
        <dbReference type="Pfam" id="PF08486"/>
    </source>
</evidence>
<protein>
    <submittedName>
        <fullName evidence="4">Chromosome partition protein Smc</fullName>
    </submittedName>
</protein>
<evidence type="ECO:0000313" key="4">
    <source>
        <dbReference type="EMBL" id="KXK26769.1"/>
    </source>
</evidence>
<feature type="coiled-coil region" evidence="1">
    <location>
        <begin position="28"/>
        <end position="111"/>
    </location>
</feature>
<feature type="domain" description="Sporulation stage II protein D amidase enhancer LytB N-terminal" evidence="3">
    <location>
        <begin position="370"/>
        <end position="421"/>
    </location>
</feature>
<dbReference type="STRING" id="1617426.TR69_WS6001000790"/>
<comment type="caution">
    <text evidence="4">The sequence shown here is derived from an EMBL/GenBank/DDBJ whole genome shotgun (WGS) entry which is preliminary data.</text>
</comment>
<feature type="chain" id="PRO_5007475321" evidence="2">
    <location>
        <begin position="19"/>
        <end position="587"/>
    </location>
</feature>
<evidence type="ECO:0000256" key="1">
    <source>
        <dbReference type="SAM" id="Coils"/>
    </source>
</evidence>
<name>A0A136LYP0_9BACT</name>
<feature type="signal peptide" evidence="2">
    <location>
        <begin position="1"/>
        <end position="18"/>
    </location>
</feature>
<dbReference type="EMBL" id="JYNZ01000003">
    <property type="protein sequence ID" value="KXK26769.1"/>
    <property type="molecule type" value="Genomic_DNA"/>
</dbReference>
<reference evidence="4 5" key="1">
    <citation type="submission" date="2015-02" db="EMBL/GenBank/DDBJ databases">
        <title>Improved understanding of the partial-nitritation anammox process through 23 genomes representing the majority of the microbial community.</title>
        <authorList>
            <person name="Speth D.R."/>
            <person name="In T Zandt M."/>
            <person name="Guerrero Cruz S."/>
            <person name="Jetten M.S."/>
            <person name="Dutilh B.E."/>
        </authorList>
    </citation>
    <scope>NUCLEOTIDE SEQUENCE [LARGE SCALE GENOMIC DNA]</scope>
    <source>
        <strain evidence="4">OLB20</strain>
    </source>
</reference>
<proteinExistence type="predicted"/>
<keyword evidence="1" id="KW-0175">Coiled coil</keyword>
<keyword evidence="2" id="KW-0732">Signal</keyword>
<dbReference type="Proteomes" id="UP000070457">
    <property type="component" value="Unassembled WGS sequence"/>
</dbReference>
<dbReference type="Pfam" id="PF08486">
    <property type="entry name" value="SpoIID"/>
    <property type="match status" value="1"/>
</dbReference>
<gene>
    <name evidence="4" type="primary">smc_2</name>
    <name evidence="4" type="ORF">TR69_WS6001000790</name>
</gene>
<dbReference type="AlphaFoldDB" id="A0A136LYP0"/>